<comment type="function">
    <text evidence="4">In association with mitochondrial contact site and cristae organizing system (MICOS) complex components and mitochondrial outer membrane sorting assembly machinery (SAM) complex components may regulate mitochondrial dynamics playing a role in determining mitochondrial length, distribution and motility.</text>
</comment>
<dbReference type="InterPro" id="IPR016024">
    <property type="entry name" value="ARM-type_fold"/>
</dbReference>
<evidence type="ECO:0000256" key="2">
    <source>
        <dbReference type="ARBA" id="ARBA00013732"/>
    </source>
</evidence>
<protein>
    <recommendedName>
        <fullName evidence="2">Armadillo repeat-containing protein 1</fullName>
    </recommendedName>
</protein>
<dbReference type="Gene3D" id="1.25.10.10">
    <property type="entry name" value="Leucine-rich Repeat Variant"/>
    <property type="match status" value="1"/>
</dbReference>
<dbReference type="InterPro" id="IPR011989">
    <property type="entry name" value="ARM-like"/>
</dbReference>
<evidence type="ECO:0000256" key="4">
    <source>
        <dbReference type="ARBA" id="ARBA00023764"/>
    </source>
</evidence>
<dbReference type="InterPro" id="IPR016617">
    <property type="entry name" value="ARMC1"/>
</dbReference>
<comment type="subcellular location">
    <subcellularLocation>
        <location evidence="1">Mitochondrion outer membrane</location>
    </subcellularLocation>
</comment>
<dbReference type="SUPFAM" id="SSF48371">
    <property type="entry name" value="ARM repeat"/>
    <property type="match status" value="1"/>
</dbReference>
<name>A0A0H5RKG1_9EUKA</name>
<organism evidence="6">
    <name type="scientific">Spongospora subterranea</name>
    <dbReference type="NCBI Taxonomy" id="70186"/>
    <lineage>
        <taxon>Eukaryota</taxon>
        <taxon>Sar</taxon>
        <taxon>Rhizaria</taxon>
        <taxon>Endomyxa</taxon>
        <taxon>Phytomyxea</taxon>
        <taxon>Plasmodiophorida</taxon>
        <taxon>Plasmodiophoridae</taxon>
        <taxon>Spongospora</taxon>
    </lineage>
</organism>
<evidence type="ECO:0000256" key="3">
    <source>
        <dbReference type="ARBA" id="ARBA00022787"/>
    </source>
</evidence>
<evidence type="ECO:0000256" key="1">
    <source>
        <dbReference type="ARBA" id="ARBA00004294"/>
    </source>
</evidence>
<keyword evidence="3" id="KW-0472">Membrane</keyword>
<keyword evidence="3" id="KW-1000">Mitochondrion outer membrane</keyword>
<accession>A0A0H5RKG1</accession>
<dbReference type="GO" id="GO:0005741">
    <property type="term" value="C:mitochondrial outer membrane"/>
    <property type="evidence" value="ECO:0007669"/>
    <property type="project" value="UniProtKB-SubCell"/>
</dbReference>
<reference evidence="6" key="1">
    <citation type="submission" date="2015-04" db="EMBL/GenBank/DDBJ databases">
        <title>The genome sequence of the plant pathogenic Rhizarian Plasmodiophora brassicae reveals insights in its biotrophic life cycle and the origin of chitin synthesis.</title>
        <authorList>
            <person name="Schwelm A."/>
            <person name="Fogelqvist J."/>
            <person name="Knaust A."/>
            <person name="Julke S."/>
            <person name="Lilja T."/>
            <person name="Dhandapani V."/>
            <person name="Bonilla-Rosso G."/>
            <person name="Karlsson M."/>
            <person name="Shevchenko A."/>
            <person name="Choi S.R."/>
            <person name="Kim H.G."/>
            <person name="Park J.Y."/>
            <person name="Lim Y.P."/>
            <person name="Ludwig-Muller J."/>
            <person name="Dixelius C."/>
        </authorList>
    </citation>
    <scope>NUCLEOTIDE SEQUENCE</scope>
    <source>
        <tissue evidence="6">Potato root galls</tissue>
    </source>
</reference>
<keyword evidence="3" id="KW-0496">Mitochondrion</keyword>
<evidence type="ECO:0000256" key="5">
    <source>
        <dbReference type="ARBA" id="ARBA00046478"/>
    </source>
</evidence>
<dbReference type="EMBL" id="HACM01008777">
    <property type="protein sequence ID" value="CRZ09219.1"/>
    <property type="molecule type" value="Transcribed_RNA"/>
</dbReference>
<proteinExistence type="predicted"/>
<comment type="subunit">
    <text evidence="5">Interacts with mitochondrial contact site and cristae organizing system (MICOS) complex components IMMT/MIC60 and MICOS10/MIC10. Interacts with mitochondrial outer membrane sorting assembly machinery (SAM) complex components SAMM50 and MTX1.</text>
</comment>
<sequence>MSTTYSSTPAHDATPLHPEAIALKLRQLATEPDNQLYIAREQGCIGGLINFLSAGNDLSVMLLAAQTVLFLSSHPSNRTLLLSMKQLVSNLTELCTHSNQNLAHFCSASLVNLAKSDETRVQSFKKKSLESVKLQLNCASDDEEAVKSAILQVAGVVSVSINRRHIATVYSVKKSLSYHLVESLRRINIESEEILEKFSNAEASGGSSAPQYLEHQSFKARPDALSIYADSFEESSLANRLARQRQLERKKIESQNRAKSIFSKVWTSIW</sequence>
<dbReference type="PANTHER" id="PTHR46840:SF2">
    <property type="entry name" value="ARMADILLO REPEAT-CONTAINING PROTEIN 1"/>
    <property type="match status" value="1"/>
</dbReference>
<dbReference type="PANTHER" id="PTHR46840">
    <property type="entry name" value="ARMADILLO REPEAT-CONTAINING PROTEIN 1"/>
    <property type="match status" value="1"/>
</dbReference>
<evidence type="ECO:0000313" key="6">
    <source>
        <dbReference type="EMBL" id="CRZ09219.1"/>
    </source>
</evidence>
<dbReference type="AlphaFoldDB" id="A0A0H5RKG1"/>